<dbReference type="SUPFAM" id="SSF51735">
    <property type="entry name" value="NAD(P)-binding Rossmann-fold domains"/>
    <property type="match status" value="2"/>
</dbReference>
<dbReference type="PANTHER" id="PTHR43775">
    <property type="entry name" value="FATTY ACID SYNTHASE"/>
    <property type="match status" value="1"/>
</dbReference>
<dbReference type="SUPFAM" id="SSF52151">
    <property type="entry name" value="FabD/lysophospholipase-like"/>
    <property type="match status" value="1"/>
</dbReference>
<dbReference type="Pfam" id="PF02801">
    <property type="entry name" value="Ketoacyl-synt_C"/>
    <property type="match status" value="1"/>
</dbReference>
<dbReference type="FunFam" id="3.40.47.10:FF:000042">
    <property type="entry name" value="Polyketide synthase Pks13"/>
    <property type="match status" value="1"/>
</dbReference>
<comment type="caution">
    <text evidence="8">The sequence shown here is derived from an EMBL/GenBank/DDBJ whole genome shotgun (WGS) entry which is preliminary data.</text>
</comment>
<dbReference type="SUPFAM" id="SSF53901">
    <property type="entry name" value="Thiolase-like"/>
    <property type="match status" value="1"/>
</dbReference>
<dbReference type="CDD" id="cd00833">
    <property type="entry name" value="PKS"/>
    <property type="match status" value="1"/>
</dbReference>
<dbReference type="EMBL" id="JAAHFQ010000549">
    <property type="protein sequence ID" value="NER30409.1"/>
    <property type="molecule type" value="Genomic_DNA"/>
</dbReference>
<dbReference type="PANTHER" id="PTHR43775:SF51">
    <property type="entry name" value="INACTIVE PHENOLPHTHIOCEROL SYNTHESIS POLYKETIDE SYNTHASE TYPE I PKS1-RELATED"/>
    <property type="match status" value="1"/>
</dbReference>
<evidence type="ECO:0000313" key="8">
    <source>
        <dbReference type="EMBL" id="NER30409.1"/>
    </source>
</evidence>
<dbReference type="Pfam" id="PF08659">
    <property type="entry name" value="KR"/>
    <property type="match status" value="1"/>
</dbReference>
<dbReference type="Gene3D" id="3.40.366.10">
    <property type="entry name" value="Malonyl-Coenzyme A Acyl Carrier Protein, domain 2"/>
    <property type="match status" value="1"/>
</dbReference>
<dbReference type="Pfam" id="PF22621">
    <property type="entry name" value="CurL-like_PKS_C"/>
    <property type="match status" value="1"/>
</dbReference>
<dbReference type="InterPro" id="IPR014043">
    <property type="entry name" value="Acyl_transferase_dom"/>
</dbReference>
<dbReference type="InterPro" id="IPR020841">
    <property type="entry name" value="PKS_Beta-ketoAc_synthase_dom"/>
</dbReference>
<keyword evidence="4" id="KW-0276">Fatty acid metabolism</keyword>
<evidence type="ECO:0000256" key="6">
    <source>
        <dbReference type="ARBA" id="ARBA00023268"/>
    </source>
</evidence>
<dbReference type="Gene3D" id="3.30.70.250">
    <property type="entry name" value="Malonyl-CoA ACP transacylase, ACP-binding"/>
    <property type="match status" value="1"/>
</dbReference>
<dbReference type="InterPro" id="IPR001227">
    <property type="entry name" value="Ac_transferase_dom_sf"/>
</dbReference>
<dbReference type="InterPro" id="IPR049490">
    <property type="entry name" value="C883_1060-like_KR_N"/>
</dbReference>
<evidence type="ECO:0000259" key="7">
    <source>
        <dbReference type="PROSITE" id="PS52004"/>
    </source>
</evidence>
<accession>A0A6B3NBB4</accession>
<reference evidence="8" key="1">
    <citation type="submission" date="2019-11" db="EMBL/GenBank/DDBJ databases">
        <title>Genomic insights into an expanded diversity of filamentous marine cyanobacteria reveals the extraordinary biosynthetic potential of Moorea and Okeania.</title>
        <authorList>
            <person name="Ferreira Leao T."/>
            <person name="Wang M."/>
            <person name="Moss N."/>
            <person name="Da Silva R."/>
            <person name="Sanders J."/>
            <person name="Nurk S."/>
            <person name="Gurevich A."/>
            <person name="Humphrey G."/>
            <person name="Reher R."/>
            <person name="Zhu Q."/>
            <person name="Belda-Ferre P."/>
            <person name="Glukhov E."/>
            <person name="Rex R."/>
            <person name="Dorrestein P.C."/>
            <person name="Knight R."/>
            <person name="Pevzner P."/>
            <person name="Gerwick W.H."/>
            <person name="Gerwick L."/>
        </authorList>
    </citation>
    <scope>NUCLEOTIDE SEQUENCE</scope>
    <source>
        <strain evidence="8">SIO1C4</strain>
    </source>
</reference>
<dbReference type="GO" id="GO:0006633">
    <property type="term" value="P:fatty acid biosynthetic process"/>
    <property type="evidence" value="ECO:0007669"/>
    <property type="project" value="InterPro"/>
</dbReference>
<dbReference type="SMART" id="SM00827">
    <property type="entry name" value="PKS_AT"/>
    <property type="match status" value="1"/>
</dbReference>
<keyword evidence="5" id="KW-0443">Lipid metabolism</keyword>
<keyword evidence="2" id="KW-0597">Phosphoprotein</keyword>
<evidence type="ECO:0000256" key="1">
    <source>
        <dbReference type="ARBA" id="ARBA00022450"/>
    </source>
</evidence>
<dbReference type="InterPro" id="IPR016036">
    <property type="entry name" value="Malonyl_transacylase_ACP-bd"/>
</dbReference>
<dbReference type="Gene3D" id="3.40.47.10">
    <property type="match status" value="1"/>
</dbReference>
<dbReference type="Pfam" id="PF00109">
    <property type="entry name" value="ketoacyl-synt"/>
    <property type="match status" value="1"/>
</dbReference>
<protein>
    <submittedName>
        <fullName evidence="8">SDR family NAD(P)-dependent oxidoreductase</fullName>
    </submittedName>
</protein>
<dbReference type="InterPro" id="IPR018201">
    <property type="entry name" value="Ketoacyl_synth_AS"/>
</dbReference>
<dbReference type="InterPro" id="IPR050091">
    <property type="entry name" value="PKS_NRPS_Biosynth_Enz"/>
</dbReference>
<evidence type="ECO:0000256" key="4">
    <source>
        <dbReference type="ARBA" id="ARBA00022832"/>
    </source>
</evidence>
<evidence type="ECO:0000256" key="5">
    <source>
        <dbReference type="ARBA" id="ARBA00023098"/>
    </source>
</evidence>
<dbReference type="GO" id="GO:0005737">
    <property type="term" value="C:cytoplasm"/>
    <property type="evidence" value="ECO:0007669"/>
    <property type="project" value="TreeGrafter"/>
</dbReference>
<sequence>MNEPDLSNSINDLDIAIIGMSCRVPGAKDINSFWHNLRKGVESISFFSDSELESVGIDRALLNNPNYVKAFGKLSEIELFDASFFGFSAKEAQIMDPQHRLFLECAWEAIESAGYDPERYEGSIGVYAGAGMNTYVLNNLAQQLDLSEPVENYQVMVGNDKDFLSTRVSYKLNLTGPSINIQTACSTSLVAVHLACQSLLNNECDMTLAGGVSVLLPNQTGYLYQEGMILSPDGHCRAFDAQAQGTVGGNGLGIVVLKRLSDAITDGDEIHAVIKGSAINNDGSRKVGYTAPSVDRQAAVICETQDVAGIDAETITYVEAHGTGTTLGDPIEIAALTKAFRASTQKQNFCAIGSVKSNFGHLNTAAGVIGLIKTVLALKHKLLPPTLHFEQPNPKIDFANSPFYVNNELSEWKANGIPRRAGVSSFGIGGTNAHVILEEAPPIEKLSSREVLERGNKPQLLLLSAKTSSALETATANLAEYFTEHPEINLIDVAYTLSVGRQVFNHRRIVICEDAKDGAVTLQTLDPQRIFTNFQESTEQSIAFMFSGQGAQYVNMALELYQVEPKFRQQVDHCSELLKPHLGIDLRDVLYPTEEESDEATKQLQQTAIAQPALFVIEYALAKLWMSLGVNPQAMIGHSIGEYVAACLAGVFSLEDALSLVAARGQMMQQLPSGAMLAVPMPDQELQSLLAVETFQGKPLQVAAINGPSQCAVSGSIDGIETLQKQLVEQGVECRRLHTSHAFHSEMMEPILEPFTERVKQVSLKPPQIPYLSNVTGTWIKAEEAIDPSYWAKHLRQTVRFASGVQKLLQEPEQILLEVGPGKTLSTLAKRNQDKAVQQTVLTSVRHPQDNQSDVALLLTTLGKLWLAGVKLDWSQFYAHQQPRRLSLPTYPFESQRYWVEPLKQANTVKAKVIPGKKQDIADWFYIPSWKRSIVCTLQGNNNLAQSCTLVFLDEWGLGCQLAKQLELKGQDVITVKLGSEFAKLGEGVYTLNPQQSNHYHALLIELGKLNKHPKTVVHLWNVTPNNQVQSVNKAQDLGFYSLLFLAQAIDKQNFKHRVQIAVVSNNIQQVTGEELISPEKATVLGPVKVIPQEYSSISCRSIDIILPQAGNSSQQQLINLLLEELQANTSEQVIAYRNHHRWVQTFEAVQLSASSQKTPQLKEGGVYLITGGLGGIGLVLAEHLAKTVQAKLILTGRSTLPSRDSWQQWLETHDEQDPVSLKLRKVHELEKLGAEVLVVSADVANQQQMQALVSEAQENFGQLNGVIHAAGIIPEMSFIRDADQANCDPLFQPKVYGLLVLSKVLEGVELDFCLLLSSLSSVLGGLGFAAYSAVNIFMDAFVQQHNQSSPIPWISVNWDGWQLQEDKQQNPSWRSSLVKFAIAPNEGVNAFERIL</sequence>
<dbReference type="InterPro" id="IPR036291">
    <property type="entry name" value="NAD(P)-bd_dom_sf"/>
</dbReference>
<organism evidence="8">
    <name type="scientific">Symploca sp. SIO1C4</name>
    <dbReference type="NCBI Taxonomy" id="2607765"/>
    <lineage>
        <taxon>Bacteria</taxon>
        <taxon>Bacillati</taxon>
        <taxon>Cyanobacteriota</taxon>
        <taxon>Cyanophyceae</taxon>
        <taxon>Coleofasciculales</taxon>
        <taxon>Coleofasciculaceae</taxon>
        <taxon>Symploca</taxon>
    </lineage>
</organism>
<dbReference type="InterPro" id="IPR016035">
    <property type="entry name" value="Acyl_Trfase/lysoPLipase"/>
</dbReference>
<keyword evidence="6" id="KW-0511">Multifunctional enzyme</keyword>
<dbReference type="FunFam" id="3.40.366.10:FF:000002">
    <property type="entry name" value="Probable polyketide synthase 2"/>
    <property type="match status" value="1"/>
</dbReference>
<dbReference type="SMART" id="SM00822">
    <property type="entry name" value="PKS_KR"/>
    <property type="match status" value="1"/>
</dbReference>
<keyword evidence="1" id="KW-0596">Phosphopantetheine</keyword>
<dbReference type="InterPro" id="IPR014031">
    <property type="entry name" value="Ketoacyl_synth_C"/>
</dbReference>
<dbReference type="PROSITE" id="PS00606">
    <property type="entry name" value="KS3_1"/>
    <property type="match status" value="1"/>
</dbReference>
<dbReference type="InterPro" id="IPR016039">
    <property type="entry name" value="Thiolase-like"/>
</dbReference>
<feature type="domain" description="Ketosynthase family 3 (KS3)" evidence="7">
    <location>
        <begin position="12"/>
        <end position="439"/>
    </location>
</feature>
<dbReference type="InterPro" id="IPR057326">
    <property type="entry name" value="KR_dom"/>
</dbReference>
<name>A0A6B3NBB4_9CYAN</name>
<gene>
    <name evidence="8" type="ORF">F6J89_22990</name>
</gene>
<dbReference type="Gene3D" id="3.30.70.3290">
    <property type="match status" value="1"/>
</dbReference>
<dbReference type="Pfam" id="PF00698">
    <property type="entry name" value="Acyl_transf_1"/>
    <property type="match status" value="1"/>
</dbReference>
<dbReference type="InterPro" id="IPR013968">
    <property type="entry name" value="PKS_KR"/>
</dbReference>
<dbReference type="GO" id="GO:0071770">
    <property type="term" value="P:DIM/DIP cell wall layer assembly"/>
    <property type="evidence" value="ECO:0007669"/>
    <property type="project" value="TreeGrafter"/>
</dbReference>
<dbReference type="Gene3D" id="3.40.50.720">
    <property type="entry name" value="NAD(P)-binding Rossmann-like Domain"/>
    <property type="match status" value="1"/>
</dbReference>
<dbReference type="SUPFAM" id="SSF55048">
    <property type="entry name" value="Probable ACP-binding domain of malonyl-CoA ACP transacylase"/>
    <property type="match status" value="1"/>
</dbReference>
<evidence type="ECO:0000256" key="2">
    <source>
        <dbReference type="ARBA" id="ARBA00022553"/>
    </source>
</evidence>
<evidence type="ECO:0000256" key="3">
    <source>
        <dbReference type="ARBA" id="ARBA00022679"/>
    </source>
</evidence>
<dbReference type="GO" id="GO:0004312">
    <property type="term" value="F:fatty acid synthase activity"/>
    <property type="evidence" value="ECO:0007669"/>
    <property type="project" value="TreeGrafter"/>
</dbReference>
<dbReference type="InterPro" id="IPR014030">
    <property type="entry name" value="Ketoacyl_synth_N"/>
</dbReference>
<proteinExistence type="predicted"/>
<dbReference type="Pfam" id="PF21394">
    <property type="entry name" value="Beta-ketacyl_N"/>
    <property type="match status" value="1"/>
</dbReference>
<dbReference type="SMART" id="SM00825">
    <property type="entry name" value="PKS_KS"/>
    <property type="match status" value="1"/>
</dbReference>
<keyword evidence="3" id="KW-0808">Transferase</keyword>
<feature type="non-terminal residue" evidence="8">
    <location>
        <position position="1396"/>
    </location>
</feature>
<dbReference type="PROSITE" id="PS52004">
    <property type="entry name" value="KS3_2"/>
    <property type="match status" value="1"/>
</dbReference>
<dbReference type="CDD" id="cd08953">
    <property type="entry name" value="KR_2_SDR_x"/>
    <property type="match status" value="1"/>
</dbReference>
<dbReference type="GO" id="GO:0005886">
    <property type="term" value="C:plasma membrane"/>
    <property type="evidence" value="ECO:0007669"/>
    <property type="project" value="TreeGrafter"/>
</dbReference>
<dbReference type="GO" id="GO:0004315">
    <property type="term" value="F:3-oxoacyl-[acyl-carrier-protein] synthase activity"/>
    <property type="evidence" value="ECO:0007669"/>
    <property type="project" value="InterPro"/>
</dbReference>